<dbReference type="GO" id="GO:0003824">
    <property type="term" value="F:catalytic activity"/>
    <property type="evidence" value="ECO:0007669"/>
    <property type="project" value="UniProtKB-ARBA"/>
</dbReference>
<proteinExistence type="predicted"/>
<gene>
    <name evidence="2" type="ORF">BKH30_03445</name>
</gene>
<accession>A0A1Q8W162</accession>
<sequence>MLSTQLGCEEQTKHGVCWYECNTTADKVAYIFHGVTGSKLDMIPLAERYVGFGYAVYLVDLPGHGGSARQEINTYSDLDDWFTDVITLVNRPPHLIIGTSFSSSILYHALSTRMLPSQTKIILGCPTPDVSNLASCTYTLFSKMPEVLGWGIYNLRASQYVRALFALKTMRRDAWLWLLESEQSKKRSLTLRDGLLLSALLCNQNPYVAEVPTEYQYDITIILGDKDNVITPRTSAIMRRQLPEALIISVPNAGHLLQFEAVSSYPDV</sequence>
<comment type="caution">
    <text evidence="2">The sequence shown here is derived from an EMBL/GenBank/DDBJ whole genome shotgun (WGS) entry which is preliminary data.</text>
</comment>
<dbReference type="Proteomes" id="UP000186855">
    <property type="component" value="Unassembled WGS sequence"/>
</dbReference>
<protein>
    <recommendedName>
        <fullName evidence="1">AB hydrolase-1 domain-containing protein</fullName>
    </recommendedName>
</protein>
<evidence type="ECO:0000313" key="3">
    <source>
        <dbReference type="Proteomes" id="UP000186855"/>
    </source>
</evidence>
<evidence type="ECO:0000259" key="1">
    <source>
        <dbReference type="Pfam" id="PF12697"/>
    </source>
</evidence>
<dbReference type="Pfam" id="PF12697">
    <property type="entry name" value="Abhydrolase_6"/>
    <property type="match status" value="1"/>
</dbReference>
<dbReference type="SUPFAM" id="SSF53474">
    <property type="entry name" value="alpha/beta-Hydrolases"/>
    <property type="match status" value="1"/>
</dbReference>
<feature type="domain" description="AB hydrolase-1" evidence="1">
    <location>
        <begin position="33"/>
        <end position="260"/>
    </location>
</feature>
<dbReference type="AlphaFoldDB" id="A0A1Q8W162"/>
<organism evidence="2 3">
    <name type="scientific">Actinomyces oris</name>
    <dbReference type="NCBI Taxonomy" id="544580"/>
    <lineage>
        <taxon>Bacteria</taxon>
        <taxon>Bacillati</taxon>
        <taxon>Actinomycetota</taxon>
        <taxon>Actinomycetes</taxon>
        <taxon>Actinomycetales</taxon>
        <taxon>Actinomycetaceae</taxon>
        <taxon>Actinomyces</taxon>
    </lineage>
</organism>
<dbReference type="Gene3D" id="3.40.50.1820">
    <property type="entry name" value="alpha/beta hydrolase"/>
    <property type="match status" value="1"/>
</dbReference>
<dbReference type="InterPro" id="IPR000073">
    <property type="entry name" value="AB_hydrolase_1"/>
</dbReference>
<dbReference type="InterPro" id="IPR029058">
    <property type="entry name" value="AB_hydrolase_fold"/>
</dbReference>
<evidence type="ECO:0000313" key="2">
    <source>
        <dbReference type="EMBL" id="OLO54866.1"/>
    </source>
</evidence>
<name>A0A1Q8W162_9ACTO</name>
<reference evidence="2 3" key="1">
    <citation type="submission" date="2016-12" db="EMBL/GenBank/DDBJ databases">
        <title>Genomic comparison of strains in the 'Actinomyces naeslundii' group.</title>
        <authorList>
            <person name="Mughal S.R."/>
            <person name="Do T."/>
            <person name="Gilbert S.C."/>
            <person name="Witherden E.A."/>
            <person name="Didelot X."/>
            <person name="Beighton D."/>
        </authorList>
    </citation>
    <scope>NUCLEOTIDE SEQUENCE [LARGE SCALE GENOMIC DNA]</scope>
    <source>
        <strain evidence="2 3">S24V</strain>
    </source>
</reference>
<dbReference type="EMBL" id="MSKI01000033">
    <property type="protein sequence ID" value="OLO54866.1"/>
    <property type="molecule type" value="Genomic_DNA"/>
</dbReference>